<organism evidence="1 2">
    <name type="scientific">Paludifilum halophilum</name>
    <dbReference type="NCBI Taxonomy" id="1642702"/>
    <lineage>
        <taxon>Bacteria</taxon>
        <taxon>Bacillati</taxon>
        <taxon>Bacillota</taxon>
        <taxon>Bacilli</taxon>
        <taxon>Bacillales</taxon>
        <taxon>Thermoactinomycetaceae</taxon>
        <taxon>Paludifilum</taxon>
    </lineage>
</organism>
<dbReference type="AlphaFoldDB" id="A0A235B9D7"/>
<proteinExistence type="predicted"/>
<gene>
    <name evidence="1" type="ORF">CHM34_03375</name>
</gene>
<evidence type="ECO:0000313" key="2">
    <source>
        <dbReference type="Proteomes" id="UP000215459"/>
    </source>
</evidence>
<accession>A0A235B9D7</accession>
<dbReference type="Proteomes" id="UP000215459">
    <property type="component" value="Unassembled WGS sequence"/>
</dbReference>
<name>A0A235B9D7_9BACL</name>
<sequence>MMERDQRLAKQLDRLERELGAEIILVDEEGVDRDTRYRILRELDLGGKHYAVLQAADVTEPEAYVFRVTGAGENCRIEHIEDDTEWDQVAEAIDEMLYFDET</sequence>
<evidence type="ECO:0008006" key="3">
    <source>
        <dbReference type="Google" id="ProtNLM"/>
    </source>
</evidence>
<dbReference type="OrthoDB" id="2990381at2"/>
<reference evidence="1 2" key="1">
    <citation type="submission" date="2017-07" db="EMBL/GenBank/DDBJ databases">
        <title>The genome sequence of Paludifilum halophilum highlights mechanisms for microbial adaptation to high salt environemnts.</title>
        <authorList>
            <person name="Belbahri L."/>
        </authorList>
    </citation>
    <scope>NUCLEOTIDE SEQUENCE [LARGE SCALE GENOMIC DNA]</scope>
    <source>
        <strain evidence="1 2">DSM 102817</strain>
    </source>
</reference>
<protein>
    <recommendedName>
        <fullName evidence="3">DUF1292 domain-containing protein</fullName>
    </recommendedName>
</protein>
<dbReference type="InterPro" id="IPR009711">
    <property type="entry name" value="UPF0473"/>
</dbReference>
<keyword evidence="2" id="KW-1185">Reference proteome</keyword>
<evidence type="ECO:0000313" key="1">
    <source>
        <dbReference type="EMBL" id="OYD08842.1"/>
    </source>
</evidence>
<comment type="caution">
    <text evidence="1">The sequence shown here is derived from an EMBL/GenBank/DDBJ whole genome shotgun (WGS) entry which is preliminary data.</text>
</comment>
<dbReference type="EMBL" id="NOWF01000002">
    <property type="protein sequence ID" value="OYD08842.1"/>
    <property type="molecule type" value="Genomic_DNA"/>
</dbReference>
<dbReference type="Pfam" id="PF06949">
    <property type="entry name" value="DUF1292"/>
    <property type="match status" value="1"/>
</dbReference>